<dbReference type="InterPro" id="IPR036390">
    <property type="entry name" value="WH_DNA-bd_sf"/>
</dbReference>
<dbReference type="Gene3D" id="1.10.10.10">
    <property type="entry name" value="Winged helix-like DNA-binding domain superfamily/Winged helix DNA-binding domain"/>
    <property type="match status" value="1"/>
</dbReference>
<dbReference type="SUPFAM" id="SSF46785">
    <property type="entry name" value="Winged helix' DNA-binding domain"/>
    <property type="match status" value="1"/>
</dbReference>
<evidence type="ECO:0000256" key="3">
    <source>
        <dbReference type="ARBA" id="ARBA00023163"/>
    </source>
</evidence>
<name>A0A1G8HIJ9_9VIBR</name>
<sequence length="139" mass="15967">MSKHLEYAAFHLMRRLFQCHTAAWQKAIPELTKPQYAVMQAVSNQPGIEQVELMDASVSTKATLAELLVRLEKRGLIYRQQGESDKRRRFVFLTDEGQTLLNSVAAVANDIDNQFLNRLEKPQQQQLLESLKILTQGQR</sequence>
<dbReference type="Pfam" id="PF01047">
    <property type="entry name" value="MarR"/>
    <property type="match status" value="1"/>
</dbReference>
<keyword evidence="6" id="KW-1185">Reference proteome</keyword>
<evidence type="ECO:0000256" key="1">
    <source>
        <dbReference type="ARBA" id="ARBA00023015"/>
    </source>
</evidence>
<evidence type="ECO:0000256" key="2">
    <source>
        <dbReference type="ARBA" id="ARBA00023125"/>
    </source>
</evidence>
<proteinExistence type="predicted"/>
<reference evidence="5 6" key="1">
    <citation type="submission" date="2016-10" db="EMBL/GenBank/DDBJ databases">
        <authorList>
            <person name="de Groot N.N."/>
        </authorList>
    </citation>
    <scope>NUCLEOTIDE SEQUENCE [LARGE SCALE GENOMIC DNA]</scope>
    <source>
        <strain evidence="5 6">CGMCC 1.10228</strain>
    </source>
</reference>
<dbReference type="AlphaFoldDB" id="A0A1G8HIJ9"/>
<dbReference type="PANTHER" id="PTHR42756">
    <property type="entry name" value="TRANSCRIPTIONAL REGULATOR, MARR"/>
    <property type="match status" value="1"/>
</dbReference>
<dbReference type="PANTHER" id="PTHR42756:SF1">
    <property type="entry name" value="TRANSCRIPTIONAL REPRESSOR OF EMRAB OPERON"/>
    <property type="match status" value="1"/>
</dbReference>
<dbReference type="PRINTS" id="PR00598">
    <property type="entry name" value="HTHMARR"/>
</dbReference>
<dbReference type="InterPro" id="IPR023187">
    <property type="entry name" value="Tscrpt_reg_MarR-type_CS"/>
</dbReference>
<protein>
    <submittedName>
        <fullName evidence="5">DNA-binding transcriptional regulator, MarR family</fullName>
    </submittedName>
</protein>
<organism evidence="5 6">
    <name type="scientific">Vibrio xiamenensis</name>
    <dbReference type="NCBI Taxonomy" id="861298"/>
    <lineage>
        <taxon>Bacteria</taxon>
        <taxon>Pseudomonadati</taxon>
        <taxon>Pseudomonadota</taxon>
        <taxon>Gammaproteobacteria</taxon>
        <taxon>Vibrionales</taxon>
        <taxon>Vibrionaceae</taxon>
        <taxon>Vibrio</taxon>
    </lineage>
</organism>
<dbReference type="PROSITE" id="PS01117">
    <property type="entry name" value="HTH_MARR_1"/>
    <property type="match status" value="1"/>
</dbReference>
<feature type="domain" description="HTH marR-type" evidence="4">
    <location>
        <begin position="6"/>
        <end position="136"/>
    </location>
</feature>
<dbReference type="GO" id="GO:0003700">
    <property type="term" value="F:DNA-binding transcription factor activity"/>
    <property type="evidence" value="ECO:0007669"/>
    <property type="project" value="InterPro"/>
</dbReference>
<dbReference type="STRING" id="861298.SAMN04488136_1539"/>
<evidence type="ECO:0000313" key="5">
    <source>
        <dbReference type="EMBL" id="SDI06488.1"/>
    </source>
</evidence>
<dbReference type="SMART" id="SM00347">
    <property type="entry name" value="HTH_MARR"/>
    <property type="match status" value="1"/>
</dbReference>
<accession>A0A1G8HIJ9</accession>
<dbReference type="InterPro" id="IPR036388">
    <property type="entry name" value="WH-like_DNA-bd_sf"/>
</dbReference>
<dbReference type="PROSITE" id="PS50995">
    <property type="entry name" value="HTH_MARR_2"/>
    <property type="match status" value="1"/>
</dbReference>
<keyword evidence="2 5" id="KW-0238">DNA-binding</keyword>
<dbReference type="InterPro" id="IPR000835">
    <property type="entry name" value="HTH_MarR-typ"/>
</dbReference>
<dbReference type="GO" id="GO:0003677">
    <property type="term" value="F:DNA binding"/>
    <property type="evidence" value="ECO:0007669"/>
    <property type="project" value="UniProtKB-KW"/>
</dbReference>
<keyword evidence="1" id="KW-0805">Transcription regulation</keyword>
<dbReference type="Proteomes" id="UP000198854">
    <property type="component" value="Unassembled WGS sequence"/>
</dbReference>
<evidence type="ECO:0000313" key="6">
    <source>
        <dbReference type="Proteomes" id="UP000198854"/>
    </source>
</evidence>
<dbReference type="OrthoDB" id="8635520at2"/>
<keyword evidence="3" id="KW-0804">Transcription</keyword>
<evidence type="ECO:0000259" key="4">
    <source>
        <dbReference type="PROSITE" id="PS50995"/>
    </source>
</evidence>
<gene>
    <name evidence="5" type="ORF">SAMN04488136_1539</name>
</gene>
<dbReference type="EMBL" id="FNDD01000053">
    <property type="protein sequence ID" value="SDI06488.1"/>
    <property type="molecule type" value="Genomic_DNA"/>
</dbReference>